<comment type="caution">
    <text evidence="1">The sequence shown here is derived from an EMBL/GenBank/DDBJ whole genome shotgun (WGS) entry which is preliminary data.</text>
</comment>
<proteinExistence type="predicted"/>
<protein>
    <submittedName>
        <fullName evidence="1">Uncharacterized protein</fullName>
    </submittedName>
</protein>
<accession>A0A9P6N558</accession>
<name>A0A9P6N558_9BASI</name>
<dbReference type="EMBL" id="MU167626">
    <property type="protein sequence ID" value="KAG0139331.1"/>
    <property type="molecule type" value="Genomic_DNA"/>
</dbReference>
<organism evidence="1 2">
    <name type="scientific">Cronartium quercuum f. sp. fusiforme G11</name>
    <dbReference type="NCBI Taxonomy" id="708437"/>
    <lineage>
        <taxon>Eukaryota</taxon>
        <taxon>Fungi</taxon>
        <taxon>Dikarya</taxon>
        <taxon>Basidiomycota</taxon>
        <taxon>Pucciniomycotina</taxon>
        <taxon>Pucciniomycetes</taxon>
        <taxon>Pucciniales</taxon>
        <taxon>Coleosporiaceae</taxon>
        <taxon>Cronartium</taxon>
    </lineage>
</organism>
<gene>
    <name evidence="1" type="ORF">CROQUDRAFT_101718</name>
</gene>
<evidence type="ECO:0000313" key="2">
    <source>
        <dbReference type="Proteomes" id="UP000886653"/>
    </source>
</evidence>
<evidence type="ECO:0000313" key="1">
    <source>
        <dbReference type="EMBL" id="KAG0139331.1"/>
    </source>
</evidence>
<dbReference type="AlphaFoldDB" id="A0A9P6N558"/>
<dbReference type="Proteomes" id="UP000886653">
    <property type="component" value="Unassembled WGS sequence"/>
</dbReference>
<keyword evidence="2" id="KW-1185">Reference proteome</keyword>
<sequence length="87" mass="9661">MDPEIRATVDKLNDEAQKLIDAAEELKNEEVEMYHWSEHLGAVIDNIAIDQEIDSIPLNVWASPITPSEPGIATTIYLASIMTATPR</sequence>
<reference evidence="1" key="1">
    <citation type="submission" date="2013-11" db="EMBL/GenBank/DDBJ databases">
        <title>Genome sequence of the fusiform rust pathogen reveals effectors for host alternation and coevolution with pine.</title>
        <authorList>
            <consortium name="DOE Joint Genome Institute"/>
            <person name="Smith K."/>
            <person name="Pendleton A."/>
            <person name="Kubisiak T."/>
            <person name="Anderson C."/>
            <person name="Salamov A."/>
            <person name="Aerts A."/>
            <person name="Riley R."/>
            <person name="Clum A."/>
            <person name="Lindquist E."/>
            <person name="Ence D."/>
            <person name="Campbell M."/>
            <person name="Kronenberg Z."/>
            <person name="Feau N."/>
            <person name="Dhillon B."/>
            <person name="Hamelin R."/>
            <person name="Burleigh J."/>
            <person name="Smith J."/>
            <person name="Yandell M."/>
            <person name="Nelson C."/>
            <person name="Grigoriev I."/>
            <person name="Davis J."/>
        </authorList>
    </citation>
    <scope>NUCLEOTIDE SEQUENCE</scope>
    <source>
        <strain evidence="1">G11</strain>
    </source>
</reference>